<evidence type="ECO:0008006" key="3">
    <source>
        <dbReference type="Google" id="ProtNLM"/>
    </source>
</evidence>
<gene>
    <name evidence="1" type="ordered locus">Dbac_1615</name>
</gene>
<dbReference type="Pfam" id="PF26317">
    <property type="entry name" value="CntK_N"/>
    <property type="match status" value="1"/>
</dbReference>
<evidence type="ECO:0000313" key="2">
    <source>
        <dbReference type="Proteomes" id="UP000002216"/>
    </source>
</evidence>
<protein>
    <recommendedName>
        <fullName evidence="3">Diaminopimelate epimerase</fullName>
    </recommendedName>
</protein>
<keyword evidence="2" id="KW-1185">Reference proteome</keyword>
<dbReference type="OrthoDB" id="9813391at2"/>
<accession>C7LUH3</accession>
<dbReference type="InterPro" id="IPR058944">
    <property type="entry name" value="CntK-like"/>
</dbReference>
<sequence length="271" mass="28992">MRTLRFYKASPGGNATILILDAVPPGQRAQLARLLMDANHLQAEQVGFLDLGADPVRLDMMGGEFCGNACRAAAAVMAREGVGLARIGEELRGELRVSGVDRPVALRVAADGYECWVEMPLPVSSDVGRHDWISELEPGLGLVRLPGITHLCLDEELHPFAEDFESACAALRAKFGLDEEAVGCLWYRTSPTCAIKPVVWVRSTASTHYETGCGSGSLALALWLGRGKNLPTDLRVLQPSGSEIGVRADGDGPGVWIFGPVTLVARGEAFL</sequence>
<proteinExistence type="predicted"/>
<name>C7LUH3_DESBD</name>
<reference evidence="1 2" key="1">
    <citation type="journal article" date="2009" name="Stand. Genomic Sci.">
        <title>Complete genome sequence of Desulfomicrobium baculatum type strain (X).</title>
        <authorList>
            <person name="Copeland A."/>
            <person name="Spring S."/>
            <person name="Goker M."/>
            <person name="Schneider S."/>
            <person name="Lapidus A."/>
            <person name="Del Rio T.G."/>
            <person name="Tice H."/>
            <person name="Cheng J.F."/>
            <person name="Chen F."/>
            <person name="Nolan M."/>
            <person name="Bruce D."/>
            <person name="Goodwin L."/>
            <person name="Pitluck S."/>
            <person name="Ivanova N."/>
            <person name="Mavrommatis K."/>
            <person name="Ovchinnikova G."/>
            <person name="Pati A."/>
            <person name="Chen A."/>
            <person name="Palaniappan K."/>
            <person name="Land M."/>
            <person name="Hauser L."/>
            <person name="Chang Y.J."/>
            <person name="Jeffries C.C."/>
            <person name="Meincke L."/>
            <person name="Sims D."/>
            <person name="Brettin T."/>
            <person name="Detter J.C."/>
            <person name="Han C."/>
            <person name="Chain P."/>
            <person name="Bristow J."/>
            <person name="Eisen J.A."/>
            <person name="Markowitz V."/>
            <person name="Hugenholtz P."/>
            <person name="Kyrpides N.C."/>
            <person name="Klenk H.P."/>
            <person name="Lucas S."/>
        </authorList>
    </citation>
    <scope>NUCLEOTIDE SEQUENCE [LARGE SCALE GENOMIC DNA]</scope>
    <source>
        <strain evidence="2">DSM 4028 / VKM B-1378 / X</strain>
    </source>
</reference>
<dbReference type="eggNOG" id="COG0253">
    <property type="taxonomic scope" value="Bacteria"/>
</dbReference>
<organism evidence="1 2">
    <name type="scientific">Desulfomicrobium baculatum (strain DSM 4028 / VKM B-1378 / X)</name>
    <name type="common">Desulfovibrio baculatus</name>
    <dbReference type="NCBI Taxonomy" id="525897"/>
    <lineage>
        <taxon>Bacteria</taxon>
        <taxon>Pseudomonadati</taxon>
        <taxon>Thermodesulfobacteriota</taxon>
        <taxon>Desulfovibrionia</taxon>
        <taxon>Desulfovibrionales</taxon>
        <taxon>Desulfomicrobiaceae</taxon>
        <taxon>Desulfomicrobium</taxon>
    </lineage>
</organism>
<dbReference type="AlphaFoldDB" id="C7LUH3"/>
<evidence type="ECO:0000313" key="1">
    <source>
        <dbReference type="EMBL" id="ACU89708.1"/>
    </source>
</evidence>
<dbReference type="EMBL" id="CP001629">
    <property type="protein sequence ID" value="ACU89708.1"/>
    <property type="molecule type" value="Genomic_DNA"/>
</dbReference>
<dbReference type="KEGG" id="dba:Dbac_1615"/>
<dbReference type="SUPFAM" id="SSF54506">
    <property type="entry name" value="Diaminopimelate epimerase-like"/>
    <property type="match status" value="1"/>
</dbReference>
<dbReference type="HOGENOM" id="CLU_087271_0_0_7"/>
<dbReference type="Proteomes" id="UP000002216">
    <property type="component" value="Chromosome"/>
</dbReference>
<dbReference type="STRING" id="525897.Dbac_1615"/>
<dbReference type="RefSeq" id="WP_015773799.1">
    <property type="nucleotide sequence ID" value="NC_013173.1"/>
</dbReference>